<evidence type="ECO:0008006" key="3">
    <source>
        <dbReference type="Google" id="ProtNLM"/>
    </source>
</evidence>
<proteinExistence type="predicted"/>
<protein>
    <recommendedName>
        <fullName evidence="3">Glycosyl transferase family 2</fullName>
    </recommendedName>
</protein>
<name>A0A2T0W098_9RHOB</name>
<dbReference type="Proteomes" id="UP000238007">
    <property type="component" value="Unassembled WGS sequence"/>
</dbReference>
<dbReference type="RefSeq" id="WP_106356940.1">
    <property type="nucleotide sequence ID" value="NZ_PVTP01000004.1"/>
</dbReference>
<sequence length="287" mass="32554">MHYVDLPALISDGKTVLSKGPIALILVEDDVEIESTVSHHAKLGFGQIVLFCPADFHLPDTLDTNVHRVNFDVTQDGSLPSIVNAVTKAAIGQWIYYCYNSEYLMFPFSETRSVGEMLTFMAEERRDCVQSYTIDLYARDLSQTPNAVDRADAYFDKTGYFALARKDNDGESLDRQLNIHGGLRWRFEEHIAPARQRLDRLSLFRAVPGLKMRADGGFSVPEHNTISCPWHNNVTAATVSFRTAKALRRNPGSRHEIDTFYWANSEKFSWTSQQLLDLGLIEPGQWF</sequence>
<dbReference type="AlphaFoldDB" id="A0A2T0W098"/>
<evidence type="ECO:0000313" key="2">
    <source>
        <dbReference type="Proteomes" id="UP000238007"/>
    </source>
</evidence>
<dbReference type="EMBL" id="PVTP01000004">
    <property type="protein sequence ID" value="PRY78201.1"/>
    <property type="molecule type" value="Genomic_DNA"/>
</dbReference>
<keyword evidence="2" id="KW-1185">Reference proteome</keyword>
<evidence type="ECO:0000313" key="1">
    <source>
        <dbReference type="EMBL" id="PRY78201.1"/>
    </source>
</evidence>
<comment type="caution">
    <text evidence="1">The sequence shown here is derived from an EMBL/GenBank/DDBJ whole genome shotgun (WGS) entry which is preliminary data.</text>
</comment>
<dbReference type="OrthoDB" id="7820657at2"/>
<accession>A0A2T0W098</accession>
<reference evidence="1 2" key="1">
    <citation type="submission" date="2018-03" db="EMBL/GenBank/DDBJ databases">
        <title>Genomic Encyclopedia of Archaeal and Bacterial Type Strains, Phase II (KMG-II): from individual species to whole genera.</title>
        <authorList>
            <person name="Goeker M."/>
        </authorList>
    </citation>
    <scope>NUCLEOTIDE SEQUENCE [LARGE SCALE GENOMIC DNA]</scope>
    <source>
        <strain evidence="1 2">DSM 101533</strain>
    </source>
</reference>
<gene>
    <name evidence="1" type="ORF">CLV80_104165</name>
</gene>
<organism evidence="1 2">
    <name type="scientific">Yoonia maritima</name>
    <dbReference type="NCBI Taxonomy" id="1435347"/>
    <lineage>
        <taxon>Bacteria</taxon>
        <taxon>Pseudomonadati</taxon>
        <taxon>Pseudomonadota</taxon>
        <taxon>Alphaproteobacteria</taxon>
        <taxon>Rhodobacterales</taxon>
        <taxon>Paracoccaceae</taxon>
        <taxon>Yoonia</taxon>
    </lineage>
</organism>